<dbReference type="RefSeq" id="WP_078196897.1">
    <property type="nucleotide sequence ID" value="NZ_CP017757.2"/>
</dbReference>
<evidence type="ECO:0000313" key="4">
    <source>
        <dbReference type="Proteomes" id="UP000189627"/>
    </source>
</evidence>
<feature type="signal peptide" evidence="2">
    <location>
        <begin position="1"/>
        <end position="25"/>
    </location>
</feature>
<dbReference type="KEGG" id="cuh:BJN34_12505"/>
<protein>
    <submittedName>
        <fullName evidence="3">Uncharacterized protein</fullName>
    </submittedName>
</protein>
<reference evidence="4" key="1">
    <citation type="submission" date="2017-02" db="EMBL/GenBank/DDBJ databases">
        <title>Complete genome sequence of Cupriavidus necator strain NH9, a 3-chlorobenzoate degrader.</title>
        <authorList>
            <person name="Moriuchi R."/>
            <person name="Dohra H."/>
            <person name="Ogawa N."/>
        </authorList>
    </citation>
    <scope>NUCLEOTIDE SEQUENCE [LARGE SCALE GENOMIC DNA]</scope>
    <source>
        <strain evidence="4">NH9</strain>
    </source>
</reference>
<feature type="chain" id="PRO_5013115435" evidence="2">
    <location>
        <begin position="26"/>
        <end position="244"/>
    </location>
</feature>
<organism evidence="3 4">
    <name type="scientific">Cupriavidus necator</name>
    <name type="common">Alcaligenes eutrophus</name>
    <name type="synonym">Ralstonia eutropha</name>
    <dbReference type="NCBI Taxonomy" id="106590"/>
    <lineage>
        <taxon>Bacteria</taxon>
        <taxon>Pseudomonadati</taxon>
        <taxon>Pseudomonadota</taxon>
        <taxon>Betaproteobacteria</taxon>
        <taxon>Burkholderiales</taxon>
        <taxon>Burkholderiaceae</taxon>
        <taxon>Cupriavidus</taxon>
    </lineage>
</organism>
<evidence type="ECO:0000256" key="2">
    <source>
        <dbReference type="SAM" id="SignalP"/>
    </source>
</evidence>
<gene>
    <name evidence="3" type="ORF">BJN34_12505</name>
</gene>
<evidence type="ECO:0000256" key="1">
    <source>
        <dbReference type="SAM" id="MobiDB-lite"/>
    </source>
</evidence>
<dbReference type="Proteomes" id="UP000189627">
    <property type="component" value="Chromosome 1"/>
</dbReference>
<dbReference type="EMBL" id="CP017757">
    <property type="protein sequence ID" value="AQV94702.1"/>
    <property type="molecule type" value="Genomic_DNA"/>
</dbReference>
<feature type="compositionally biased region" description="Polar residues" evidence="1">
    <location>
        <begin position="218"/>
        <end position="227"/>
    </location>
</feature>
<evidence type="ECO:0000313" key="3">
    <source>
        <dbReference type="EMBL" id="AQV94702.1"/>
    </source>
</evidence>
<dbReference type="AlphaFoldDB" id="A0A1U9UPW3"/>
<feature type="region of interest" description="Disordered" evidence="1">
    <location>
        <begin position="218"/>
        <end position="244"/>
    </location>
</feature>
<sequence length="244" mass="25652">MKNQVRVPILAMLAASAMLAQTAGAASPAMPERNPWLTDSVYPISHDDAAGTNSVPHAGPTVGRKLRAEDVKSLPTVFTSNPTVKKAGGHTIVIAEGIEGISKIDATGTNYKLVSCLPYPGLEHQAANGSADRIQAALAEADAARRAGDDTKLVAMTRDVEGIGFVRRNIPNGVYNFIDRDGVHFAVFGGMKILKSTDDNDPAKPLRVAKVQDFTPPSGWSSATASSHAAGCARPSHTRTTLIT</sequence>
<keyword evidence="2" id="KW-0732">Signal</keyword>
<name>A0A1U9UPW3_CUPNE</name>
<proteinExistence type="predicted"/>
<dbReference type="OrthoDB" id="4495524at2"/>
<accession>A0A1U9UPW3</accession>